<dbReference type="InParanoid" id="B0W7Z4"/>
<evidence type="ECO:0000313" key="4">
    <source>
        <dbReference type="Proteomes" id="UP000002320"/>
    </source>
</evidence>
<dbReference type="HOGENOM" id="CLU_1012848_0_0_1"/>
<evidence type="ECO:0000313" key="3">
    <source>
        <dbReference type="EnsemblMetazoa" id="CPIJ003383-PA"/>
    </source>
</evidence>
<sequence>MEVLSRGQDEPATRRNSTGSRSAGLFCSGDENAIQFAITASSVMQQNETVFSHCVAEAAGTSSGSGGTEVNQLVMRNADCEMKLSAKPDGFAVMVESPNNRVRVALGVLIRLLLPLSHGLVRGWNGLRGFRMLQLFRKVRESRGLLTTLFAFAANTVSMSLSSVQAGCGKIKPNIIRKRETARIEKHTQSGGQQRRKRLRKSCVMTATCTVQLHERNCRTPRIRPDRKTNAIGGTTKTETATKILRDDRDAHRLSSRTQLKIDSLMSLYLNCQLE</sequence>
<dbReference type="EMBL" id="DS231856">
    <property type="protein sequence ID" value="EDS38456.1"/>
    <property type="molecule type" value="Genomic_DNA"/>
</dbReference>
<proteinExistence type="predicted"/>
<reference evidence="2" key="1">
    <citation type="submission" date="2007-03" db="EMBL/GenBank/DDBJ databases">
        <title>Annotation of Culex pipiens quinquefasciatus.</title>
        <authorList>
            <consortium name="The Broad Institute Genome Sequencing Platform"/>
            <person name="Atkinson P.W."/>
            <person name="Hemingway J."/>
            <person name="Christensen B.M."/>
            <person name="Higgs S."/>
            <person name="Kodira C."/>
            <person name="Hannick L."/>
            <person name="Megy K."/>
            <person name="O'Leary S."/>
            <person name="Pearson M."/>
            <person name="Haas B.J."/>
            <person name="Mauceli E."/>
            <person name="Wortman J.R."/>
            <person name="Lee N.H."/>
            <person name="Guigo R."/>
            <person name="Stanke M."/>
            <person name="Alvarado L."/>
            <person name="Amedeo P."/>
            <person name="Antoine C.H."/>
            <person name="Arensburger P."/>
            <person name="Bidwell S.L."/>
            <person name="Crawford M."/>
            <person name="Camaro F."/>
            <person name="Devon K."/>
            <person name="Engels R."/>
            <person name="Hammond M."/>
            <person name="Howarth C."/>
            <person name="Koehrsen M."/>
            <person name="Lawson D."/>
            <person name="Montgomery P."/>
            <person name="Nene V."/>
            <person name="Nusbaum C."/>
            <person name="Puiu D."/>
            <person name="Romero-Severson J."/>
            <person name="Severson D.W."/>
            <person name="Shumway M."/>
            <person name="Sisk P."/>
            <person name="Stolte C."/>
            <person name="Zeng Q."/>
            <person name="Eisenstadt E."/>
            <person name="Fraser-Liggett C."/>
            <person name="Strausberg R."/>
            <person name="Galagan J."/>
            <person name="Birren B."/>
            <person name="Collins F.H."/>
        </authorList>
    </citation>
    <scope>NUCLEOTIDE SEQUENCE [LARGE SCALE GENOMIC DNA]</scope>
    <source>
        <strain evidence="2">JHB</strain>
    </source>
</reference>
<protein>
    <submittedName>
        <fullName evidence="2 3">Uncharacterized protein</fullName>
    </submittedName>
</protein>
<dbReference type="Proteomes" id="UP000002320">
    <property type="component" value="Unassembled WGS sequence"/>
</dbReference>
<dbReference type="OrthoDB" id="5086500at2759"/>
<gene>
    <name evidence="3" type="primary">6034528</name>
    <name evidence="2" type="ORF">CpipJ_CPIJ003383</name>
</gene>
<feature type="region of interest" description="Disordered" evidence="1">
    <location>
        <begin position="1"/>
        <end position="24"/>
    </location>
</feature>
<dbReference type="EnsemblMetazoa" id="CPIJ003383-RA">
    <property type="protein sequence ID" value="CPIJ003383-PA"/>
    <property type="gene ID" value="CPIJ003383"/>
</dbReference>
<dbReference type="VEuPathDB" id="VectorBase:CQUJHB017730"/>
<name>B0W7Z4_CULQU</name>
<dbReference type="AlphaFoldDB" id="B0W7Z4"/>
<reference evidence="3" key="2">
    <citation type="submission" date="2020-05" db="UniProtKB">
        <authorList>
            <consortium name="EnsemblMetazoa"/>
        </authorList>
    </citation>
    <scope>IDENTIFICATION</scope>
    <source>
        <strain evidence="3">JHB</strain>
    </source>
</reference>
<evidence type="ECO:0000256" key="1">
    <source>
        <dbReference type="SAM" id="MobiDB-lite"/>
    </source>
</evidence>
<evidence type="ECO:0000313" key="2">
    <source>
        <dbReference type="EMBL" id="EDS38456.1"/>
    </source>
</evidence>
<dbReference type="KEGG" id="cqu:CpipJ_CPIJ003383"/>
<dbReference type="eggNOG" id="KOG2029">
    <property type="taxonomic scope" value="Eukaryota"/>
</dbReference>
<keyword evidence="4" id="KW-1185">Reference proteome</keyword>
<organism>
    <name type="scientific">Culex quinquefasciatus</name>
    <name type="common">Southern house mosquito</name>
    <name type="synonym">Culex pungens</name>
    <dbReference type="NCBI Taxonomy" id="7176"/>
    <lineage>
        <taxon>Eukaryota</taxon>
        <taxon>Metazoa</taxon>
        <taxon>Ecdysozoa</taxon>
        <taxon>Arthropoda</taxon>
        <taxon>Hexapoda</taxon>
        <taxon>Insecta</taxon>
        <taxon>Pterygota</taxon>
        <taxon>Neoptera</taxon>
        <taxon>Endopterygota</taxon>
        <taxon>Diptera</taxon>
        <taxon>Nematocera</taxon>
        <taxon>Culicoidea</taxon>
        <taxon>Culicidae</taxon>
        <taxon>Culicinae</taxon>
        <taxon>Culicini</taxon>
        <taxon>Culex</taxon>
        <taxon>Culex</taxon>
    </lineage>
</organism>
<dbReference type="VEuPathDB" id="VectorBase:CPIJ003383"/>
<accession>B0W7Z4</accession>
<dbReference type="STRING" id="7176.B0W7Z4"/>